<feature type="domain" description="Tail specific protease" evidence="1">
    <location>
        <begin position="194"/>
        <end position="423"/>
    </location>
</feature>
<protein>
    <recommendedName>
        <fullName evidence="1">Tail specific protease domain-containing protein</fullName>
    </recommendedName>
</protein>
<dbReference type="SMART" id="SM00245">
    <property type="entry name" value="TSPc"/>
    <property type="match status" value="1"/>
</dbReference>
<dbReference type="GO" id="GO:0008236">
    <property type="term" value="F:serine-type peptidase activity"/>
    <property type="evidence" value="ECO:0007669"/>
    <property type="project" value="InterPro"/>
</dbReference>
<organism evidence="2">
    <name type="scientific">hydrothermal vent metagenome</name>
    <dbReference type="NCBI Taxonomy" id="652676"/>
    <lineage>
        <taxon>unclassified sequences</taxon>
        <taxon>metagenomes</taxon>
        <taxon>ecological metagenomes</taxon>
    </lineage>
</organism>
<dbReference type="Gene3D" id="3.90.226.10">
    <property type="entry name" value="2-enoyl-CoA Hydratase, Chain A, domain 1"/>
    <property type="match status" value="1"/>
</dbReference>
<dbReference type="GO" id="GO:0004175">
    <property type="term" value="F:endopeptidase activity"/>
    <property type="evidence" value="ECO:0007669"/>
    <property type="project" value="TreeGrafter"/>
</dbReference>
<dbReference type="AlphaFoldDB" id="A0A3B0V2Z4"/>
<dbReference type="EMBL" id="UOEW01000022">
    <property type="protein sequence ID" value="VAW33122.1"/>
    <property type="molecule type" value="Genomic_DNA"/>
</dbReference>
<dbReference type="Pfam" id="PF03572">
    <property type="entry name" value="Peptidase_S41"/>
    <property type="match status" value="1"/>
</dbReference>
<sequence length="446" mass="51447">MKIIFFTVLLFMVQQSNAVDKWYITDPNGFGFYLTTTIKDNKIKGFTRKNALKNIVGWTKYTLIKLTTSIASPEIIHLNGLVTGNKISGNIHNLFQKLSFTGEINEKSIQIIINISQSKQSILHGTKVTSFQAKRNYTDIFHQIFALTEKNIYQQSFIKSRKWLSFKKRMLKIAPKITDDLELQIAFYAYVRDFPFSHFQLTKKPQETKTEDNSIKYAQLTEIDNQTVVLDIDQFMGTKQEMDDLISQIEQKKYQNLIIDLRDNPGGNFISVYPLAQYLISKPIIAGVFPNQRWYKEYGSTPKKEDYFLFFEFSTGTMDQWMKLASQKYGIYYKIYPSQQYFNGKVFILTNNNTASTSEPFVYGLKQAKIATIVGENTRGAMLSMSRFEIDKDILLGIPLNDYITYTGHRIDKVGISPDVKSTTEKALETALKLIQQEQSIKAHNE</sequence>
<name>A0A3B0V2Z4_9ZZZZ</name>
<accession>A0A3B0V2Z4</accession>
<proteinExistence type="predicted"/>
<dbReference type="InterPro" id="IPR005151">
    <property type="entry name" value="Tail-specific_protease"/>
</dbReference>
<dbReference type="SUPFAM" id="SSF52096">
    <property type="entry name" value="ClpP/crotonase"/>
    <property type="match status" value="1"/>
</dbReference>
<gene>
    <name evidence="2" type="ORF">MNBD_GAMMA01-234</name>
</gene>
<dbReference type="InterPro" id="IPR029045">
    <property type="entry name" value="ClpP/crotonase-like_dom_sf"/>
</dbReference>
<reference evidence="2" key="1">
    <citation type="submission" date="2018-06" db="EMBL/GenBank/DDBJ databases">
        <authorList>
            <person name="Zhirakovskaya E."/>
        </authorList>
    </citation>
    <scope>NUCLEOTIDE SEQUENCE</scope>
</reference>
<dbReference type="GO" id="GO:0006508">
    <property type="term" value="P:proteolysis"/>
    <property type="evidence" value="ECO:0007669"/>
    <property type="project" value="InterPro"/>
</dbReference>
<dbReference type="PANTHER" id="PTHR32060">
    <property type="entry name" value="TAIL-SPECIFIC PROTEASE"/>
    <property type="match status" value="1"/>
</dbReference>
<dbReference type="PANTHER" id="PTHR32060:SF22">
    <property type="entry name" value="CARBOXYL-TERMINAL-PROCESSING PEPTIDASE 3, CHLOROPLASTIC"/>
    <property type="match status" value="1"/>
</dbReference>
<evidence type="ECO:0000313" key="2">
    <source>
        <dbReference type="EMBL" id="VAW33122.1"/>
    </source>
</evidence>
<evidence type="ECO:0000259" key="1">
    <source>
        <dbReference type="SMART" id="SM00245"/>
    </source>
</evidence>